<dbReference type="InterPro" id="IPR009057">
    <property type="entry name" value="Homeodomain-like_sf"/>
</dbReference>
<comment type="caution">
    <text evidence="2">The sequence shown here is derived from an EMBL/GenBank/DDBJ whole genome shotgun (WGS) entry which is preliminary data.</text>
</comment>
<protein>
    <submittedName>
        <fullName evidence="2">Transposase</fullName>
    </submittedName>
</protein>
<dbReference type="AlphaFoldDB" id="A0A4R1BG83"/>
<organism evidence="2 3">
    <name type="scientific">Rubrobacter taiwanensis</name>
    <dbReference type="NCBI Taxonomy" id="185139"/>
    <lineage>
        <taxon>Bacteria</taxon>
        <taxon>Bacillati</taxon>
        <taxon>Actinomycetota</taxon>
        <taxon>Rubrobacteria</taxon>
        <taxon>Rubrobacterales</taxon>
        <taxon>Rubrobacteraceae</taxon>
        <taxon>Rubrobacter</taxon>
    </lineage>
</organism>
<gene>
    <name evidence="2" type="ORF">E0L93_10365</name>
</gene>
<dbReference type="InterPro" id="IPR036388">
    <property type="entry name" value="WH-like_DNA-bd_sf"/>
</dbReference>
<evidence type="ECO:0000259" key="1">
    <source>
        <dbReference type="Pfam" id="PF01710"/>
    </source>
</evidence>
<evidence type="ECO:0000313" key="3">
    <source>
        <dbReference type="Proteomes" id="UP000295244"/>
    </source>
</evidence>
<dbReference type="Gene3D" id="1.10.10.10">
    <property type="entry name" value="Winged helix-like DNA-binding domain superfamily/Winged helix DNA-binding domain"/>
    <property type="match status" value="1"/>
</dbReference>
<dbReference type="OrthoDB" id="4020600at2"/>
<evidence type="ECO:0000313" key="2">
    <source>
        <dbReference type="EMBL" id="TCJ16225.1"/>
    </source>
</evidence>
<accession>A0A4R1BG83</accession>
<feature type="domain" description="Transposase Synechocystis PCC 6803" evidence="1">
    <location>
        <begin position="6"/>
        <end position="92"/>
    </location>
</feature>
<dbReference type="Pfam" id="PF01710">
    <property type="entry name" value="HTH_Tnp_IS630"/>
    <property type="match status" value="1"/>
</dbReference>
<reference evidence="2 3" key="1">
    <citation type="submission" date="2019-03" db="EMBL/GenBank/DDBJ databases">
        <title>Whole genome sequence of a novel Rubrobacter taiwanensis strain, isolated from Yellowstone National Park.</title>
        <authorList>
            <person name="Freed S."/>
            <person name="Ramaley R.F."/>
            <person name="Kyndt J.A."/>
        </authorList>
    </citation>
    <scope>NUCLEOTIDE SEQUENCE [LARGE SCALE GENOMIC DNA]</scope>
    <source>
        <strain evidence="2 3">Yellowstone</strain>
    </source>
</reference>
<proteinExistence type="predicted"/>
<dbReference type="InterPro" id="IPR002622">
    <property type="entry name" value="Transposase_14"/>
</dbReference>
<keyword evidence="3" id="KW-1185">Reference proteome</keyword>
<sequence>MVSMNAYSKDLRLKVLSAIDRGIPRKEVSDLFGVSLSTIKRWLKRRRQTGDVNIRKIPGRPSVKGKALRQWLPSQLKSNPDLTLSEHCEAFEDETGMEVSEATMSRNIARLPGEWPLKKTRTAKPA</sequence>
<dbReference type="Proteomes" id="UP000295244">
    <property type="component" value="Unassembled WGS sequence"/>
</dbReference>
<name>A0A4R1BG83_9ACTN</name>
<dbReference type="EMBL" id="SKBU01000017">
    <property type="protein sequence ID" value="TCJ16225.1"/>
    <property type="molecule type" value="Genomic_DNA"/>
</dbReference>
<dbReference type="SUPFAM" id="SSF46689">
    <property type="entry name" value="Homeodomain-like"/>
    <property type="match status" value="1"/>
</dbReference>